<dbReference type="Gene3D" id="1.10.510.10">
    <property type="entry name" value="Transferase(Phosphotransferase) domain 1"/>
    <property type="match status" value="1"/>
</dbReference>
<evidence type="ECO:0000256" key="12">
    <source>
        <dbReference type="ARBA" id="ARBA00022840"/>
    </source>
</evidence>
<dbReference type="InterPro" id="IPR000719">
    <property type="entry name" value="Prot_kinase_dom"/>
</dbReference>
<evidence type="ECO:0000256" key="5">
    <source>
        <dbReference type="ARBA" id="ARBA00022527"/>
    </source>
</evidence>
<evidence type="ECO:0000256" key="10">
    <source>
        <dbReference type="ARBA" id="ARBA00022741"/>
    </source>
</evidence>
<keyword evidence="11" id="KW-0418">Kinase</keyword>
<organism evidence="21">
    <name type="scientific">Brassica napus</name>
    <name type="common">Rape</name>
    <dbReference type="NCBI Taxonomy" id="3708"/>
    <lineage>
        <taxon>Eukaryota</taxon>
        <taxon>Viridiplantae</taxon>
        <taxon>Streptophyta</taxon>
        <taxon>Embryophyta</taxon>
        <taxon>Tracheophyta</taxon>
        <taxon>Spermatophyta</taxon>
        <taxon>Magnoliopsida</taxon>
        <taxon>eudicotyledons</taxon>
        <taxon>Gunneridae</taxon>
        <taxon>Pentapetalae</taxon>
        <taxon>rosids</taxon>
        <taxon>malvids</taxon>
        <taxon>Brassicales</taxon>
        <taxon>Brassicaceae</taxon>
        <taxon>Brassiceae</taxon>
        <taxon>Brassica</taxon>
    </lineage>
</organism>
<evidence type="ECO:0000256" key="17">
    <source>
        <dbReference type="ARBA" id="ARBA00047899"/>
    </source>
</evidence>
<dbReference type="GO" id="GO:0005524">
    <property type="term" value="F:ATP binding"/>
    <property type="evidence" value="ECO:0007669"/>
    <property type="project" value="UniProtKB-KW"/>
</dbReference>
<evidence type="ECO:0000256" key="18">
    <source>
        <dbReference type="ARBA" id="ARBA00048679"/>
    </source>
</evidence>
<sequence>MFFKLHIIIIILFNLLFQSSSQILNFTYNGFPQRSDISIKGIATVTPNGVLRLTNTTLQQTGHAFYNKSIRLKNSPNSTVYSFSTTFVFAIHPRIPGLSGHGIAFVISPNKRLPYATPNQYMGLFNITNDGNKTNHVFAIELDTIRSTEFNDINDNHVGIDINSLTSVESSPAGWWDKKGQFKNLTLISRKPMQVWVDYNGPTRKIDVTMAPFNEDKPKKPLVSIVRDLSPTLLQDMFVGFSSATGSVQSEHYILGWSFGVNREAPPLDLSKLPKLPPRFRLMKSSLAFYNPEVTLDWKQRIKVILGVASGLLYLHEEWEQVVIHKDVKASNVMLDGELNGRLSDFGLARLCDHGTDPQTTRIVGTLGYLAPEYTRTGRATTATDVFAFGAFLLEVVCGKRPIQTQHESGEAFLLVDWVFGLWNMGNILDAKDPNMGSVCDEEEVEMVLTLGLLCSHFDPFSRPSMRQILYYLRGDEKLSDLSLFDLSTSGVQDRISGLGTLYSSSPTRGFTNESVTNSLVSSGR</sequence>
<dbReference type="InterPro" id="IPR050528">
    <property type="entry name" value="L-type_Lectin-RKs"/>
</dbReference>
<keyword evidence="15" id="KW-0675">Receptor</keyword>
<dbReference type="InterPro" id="IPR013320">
    <property type="entry name" value="ConA-like_dom_sf"/>
</dbReference>
<dbReference type="PANTHER" id="PTHR27007">
    <property type="match status" value="1"/>
</dbReference>
<dbReference type="GO" id="GO:0004674">
    <property type="term" value="F:protein serine/threonine kinase activity"/>
    <property type="evidence" value="ECO:0007669"/>
    <property type="project" value="UniProtKB-KW"/>
</dbReference>
<comment type="catalytic activity">
    <reaction evidence="17">
        <text>L-threonyl-[protein] + ATP = O-phospho-L-threonyl-[protein] + ADP + H(+)</text>
        <dbReference type="Rhea" id="RHEA:46608"/>
        <dbReference type="Rhea" id="RHEA-COMP:11060"/>
        <dbReference type="Rhea" id="RHEA-COMP:11605"/>
        <dbReference type="ChEBI" id="CHEBI:15378"/>
        <dbReference type="ChEBI" id="CHEBI:30013"/>
        <dbReference type="ChEBI" id="CHEBI:30616"/>
        <dbReference type="ChEBI" id="CHEBI:61977"/>
        <dbReference type="ChEBI" id="CHEBI:456216"/>
        <dbReference type="EC" id="2.7.11.1"/>
    </reaction>
</comment>
<protein>
    <recommendedName>
        <fullName evidence="4">non-specific serine/threonine protein kinase</fullName>
        <ecNumber evidence="4">2.7.11.1</ecNumber>
    </recommendedName>
</protein>
<evidence type="ECO:0000256" key="8">
    <source>
        <dbReference type="ARBA" id="ARBA00022729"/>
    </source>
</evidence>
<evidence type="ECO:0000313" key="21">
    <source>
        <dbReference type="EMBL" id="CAF2331148.1"/>
    </source>
</evidence>
<dbReference type="InterPro" id="IPR001220">
    <property type="entry name" value="Legume_lectin_dom"/>
</dbReference>
<evidence type="ECO:0000256" key="13">
    <source>
        <dbReference type="ARBA" id="ARBA00022989"/>
    </source>
</evidence>
<evidence type="ECO:0000256" key="11">
    <source>
        <dbReference type="ARBA" id="ARBA00022777"/>
    </source>
</evidence>
<keyword evidence="13" id="KW-1133">Transmembrane helix</keyword>
<evidence type="ECO:0000256" key="1">
    <source>
        <dbReference type="ARBA" id="ARBA00004479"/>
    </source>
</evidence>
<dbReference type="InterPro" id="IPR011009">
    <property type="entry name" value="Kinase-like_dom_sf"/>
</dbReference>
<keyword evidence="14" id="KW-0472">Membrane</keyword>
<feature type="chain" id="PRO_5032408788" description="non-specific serine/threonine protein kinase" evidence="19">
    <location>
        <begin position="22"/>
        <end position="525"/>
    </location>
</feature>
<dbReference type="SMR" id="A0A817BFV0"/>
<evidence type="ECO:0000256" key="15">
    <source>
        <dbReference type="ARBA" id="ARBA00023170"/>
    </source>
</evidence>
<evidence type="ECO:0000256" key="14">
    <source>
        <dbReference type="ARBA" id="ARBA00023136"/>
    </source>
</evidence>
<dbReference type="GO" id="GO:0030246">
    <property type="term" value="F:carbohydrate binding"/>
    <property type="evidence" value="ECO:0007669"/>
    <property type="project" value="UniProtKB-KW"/>
</dbReference>
<dbReference type="AlphaFoldDB" id="A0A817BFV0"/>
<dbReference type="InterPro" id="IPR008271">
    <property type="entry name" value="Ser/Thr_kinase_AS"/>
</dbReference>
<keyword evidence="7" id="KW-0812">Transmembrane</keyword>
<dbReference type="PROSITE" id="PS00108">
    <property type="entry name" value="PROTEIN_KINASE_ST"/>
    <property type="match status" value="1"/>
</dbReference>
<keyword evidence="16" id="KW-0325">Glycoprotein</keyword>
<dbReference type="GO" id="GO:0016020">
    <property type="term" value="C:membrane"/>
    <property type="evidence" value="ECO:0007669"/>
    <property type="project" value="UniProtKB-SubCell"/>
</dbReference>
<gene>
    <name evidence="21" type="ORF">DARMORV10_A10P14600.1</name>
</gene>
<dbReference type="FunFam" id="1.10.510.10:FF:000108">
    <property type="entry name" value="L-type lectin-domain containing receptor kinase S.4"/>
    <property type="match status" value="1"/>
</dbReference>
<keyword evidence="6" id="KW-0808">Transferase</keyword>
<evidence type="ECO:0000256" key="7">
    <source>
        <dbReference type="ARBA" id="ARBA00022692"/>
    </source>
</evidence>
<comment type="catalytic activity">
    <reaction evidence="18">
        <text>L-seryl-[protein] + ATP = O-phospho-L-seryl-[protein] + ADP + H(+)</text>
        <dbReference type="Rhea" id="RHEA:17989"/>
        <dbReference type="Rhea" id="RHEA-COMP:9863"/>
        <dbReference type="Rhea" id="RHEA-COMP:11604"/>
        <dbReference type="ChEBI" id="CHEBI:15378"/>
        <dbReference type="ChEBI" id="CHEBI:29999"/>
        <dbReference type="ChEBI" id="CHEBI:30616"/>
        <dbReference type="ChEBI" id="CHEBI:83421"/>
        <dbReference type="ChEBI" id="CHEBI:456216"/>
        <dbReference type="EC" id="2.7.11.1"/>
    </reaction>
</comment>
<dbReference type="Proteomes" id="UP001295469">
    <property type="component" value="Chromosome A10"/>
</dbReference>
<dbReference type="SUPFAM" id="SSF56112">
    <property type="entry name" value="Protein kinase-like (PK-like)"/>
    <property type="match status" value="1"/>
</dbReference>
<comment type="subcellular location">
    <subcellularLocation>
        <location evidence="1">Membrane</location>
        <topology evidence="1">Single-pass type I membrane protein</topology>
    </subcellularLocation>
</comment>
<comment type="similarity">
    <text evidence="2">In the N-terminal section; belongs to the leguminous lectin family.</text>
</comment>
<dbReference type="CDD" id="cd06899">
    <property type="entry name" value="lectin_legume_LecRK_Arcelin_ConA"/>
    <property type="match status" value="1"/>
</dbReference>
<evidence type="ECO:0000256" key="16">
    <source>
        <dbReference type="ARBA" id="ARBA00023180"/>
    </source>
</evidence>
<evidence type="ECO:0000256" key="6">
    <source>
        <dbReference type="ARBA" id="ARBA00022679"/>
    </source>
</evidence>
<dbReference type="EMBL" id="HG994364">
    <property type="protein sequence ID" value="CAF2331148.1"/>
    <property type="molecule type" value="Genomic_DNA"/>
</dbReference>
<keyword evidence="12" id="KW-0067">ATP-binding</keyword>
<keyword evidence="5" id="KW-0723">Serine/threonine-protein kinase</keyword>
<dbReference type="Pfam" id="PF00139">
    <property type="entry name" value="Lectin_legB"/>
    <property type="match status" value="1"/>
</dbReference>
<dbReference type="SUPFAM" id="SSF49899">
    <property type="entry name" value="Concanavalin A-like lectins/glucanases"/>
    <property type="match status" value="1"/>
</dbReference>
<evidence type="ECO:0000256" key="19">
    <source>
        <dbReference type="SAM" id="SignalP"/>
    </source>
</evidence>
<evidence type="ECO:0000256" key="2">
    <source>
        <dbReference type="ARBA" id="ARBA00008536"/>
    </source>
</evidence>
<keyword evidence="10" id="KW-0547">Nucleotide-binding</keyword>
<feature type="domain" description="Protein kinase" evidence="20">
    <location>
        <begin position="122"/>
        <end position="479"/>
    </location>
</feature>
<evidence type="ECO:0000256" key="4">
    <source>
        <dbReference type="ARBA" id="ARBA00012513"/>
    </source>
</evidence>
<reference evidence="21" key="1">
    <citation type="submission" date="2021-01" db="EMBL/GenBank/DDBJ databases">
        <authorList>
            <consortium name="Genoscope - CEA"/>
            <person name="William W."/>
        </authorList>
    </citation>
    <scope>NUCLEOTIDE SEQUENCE</scope>
</reference>
<evidence type="ECO:0000256" key="9">
    <source>
        <dbReference type="ARBA" id="ARBA00022734"/>
    </source>
</evidence>
<dbReference type="FunFam" id="2.60.120.200:FF:000051">
    <property type="entry name" value="L-type lectin-domain containing receptor kinase V.9"/>
    <property type="match status" value="1"/>
</dbReference>
<accession>A0A817BFV0</accession>
<name>A0A817BFV0_BRANA</name>
<dbReference type="SMART" id="SM00220">
    <property type="entry name" value="S_TKc"/>
    <property type="match status" value="1"/>
</dbReference>
<feature type="signal peptide" evidence="19">
    <location>
        <begin position="1"/>
        <end position="21"/>
    </location>
</feature>
<keyword evidence="9" id="KW-0430">Lectin</keyword>
<dbReference type="Gene3D" id="2.60.120.200">
    <property type="match status" value="1"/>
</dbReference>
<evidence type="ECO:0000256" key="3">
    <source>
        <dbReference type="ARBA" id="ARBA00010217"/>
    </source>
</evidence>
<dbReference type="Pfam" id="PF00069">
    <property type="entry name" value="Pkinase"/>
    <property type="match status" value="1"/>
</dbReference>
<evidence type="ECO:0000259" key="20">
    <source>
        <dbReference type="PROSITE" id="PS50011"/>
    </source>
</evidence>
<comment type="similarity">
    <text evidence="3">In the C-terminal section; belongs to the protein kinase superfamily. Ser/Thr protein kinase family.</text>
</comment>
<dbReference type="PROSITE" id="PS50011">
    <property type="entry name" value="PROTEIN_KINASE_DOM"/>
    <property type="match status" value="1"/>
</dbReference>
<keyword evidence="8 19" id="KW-0732">Signal</keyword>
<dbReference type="EC" id="2.7.11.1" evidence="4"/>
<proteinExistence type="inferred from homology"/>